<sequence>MAALPRHLSVQASAWNEHKLWKVSRRNESSSSSDSSLDEENKGWGPSLSLPRAIFPWDKRYLAWSGVATALAAVTGFLIPWEVAFLPTAELYSLGSPWAALNLLLVGCFGLDTLISSRLAFFEGEVLVDSPPAMARHYLKSDFWADLFGFIPADWMLLAAVTAFSGTSGEAAGTLEWLPLLRLMHLARLYRVRNLFGFLEYNLQVSLLQVTIIRNLSIVLLITHWTACGFFLACVHSGFSPDVLYGADGAFLASLSPPDQYLYALYWAVTTLSMVEANSLPSTMTQTVSAGLRSALFMLFNTALGSYIVGTITLLVVKADERTGNFRERSANLNQYTQTNHIPSELRESMQEHLRLHFDTENASDEQARRHCSAAEASAAPSECCTAVLSIFPTTIRRRILKYLYASHLSSSYLFRKCPQRFLDALLASARVEVFMPGVDILSSGDPVGELFVLLSGTAEIIAPDPSAASAAQLAHQTAQQGGRVAQGMPSYHPDNVQAAAGELGPDSADVDNSLTQTFWSPGSPKPGGSKSPITKEVSGVRRPVAGGSVLGEAAFFTEVPQLEAVRSLTVCRVLVVGRAAYSSLERTFPNSSRRVLHNLKRKAENAVTSEFNGELKPAELDALWSHFSRLQFGWASAELQDDASSISLPSLDHQDLAEVANWSPRQQQVMSNLLRIRAVAQQYILRQEVERTTEFLWAASQGNEMKVRQMLHQGCPADAADYDGRTALELACVKGHQGVAEMLLAAGADANLQDHLGSCALLEACKHGHDGLVALLKRQGASLDGSKSSVEQAAVLCTAVFDGNLPLLRRLLTAGVSVDAGDYDQRTALHISAAEGNLQAVRLLVEEGGADIEVRDRWGNTPNDEALRVAAGPVIRYFAGLDNHRAAPLMLETDTNQGNGSGSHQTSQ</sequence>
<comment type="caution">
    <text evidence="14">The sequence shown here is derived from an EMBL/GenBank/DDBJ whole genome shotgun (WGS) entry which is preliminary data.</text>
</comment>
<reference evidence="14" key="1">
    <citation type="journal article" date="2019" name="Plant J.">
        <title>Chlorella vulgaris genome assembly and annotation reveals the molecular basis for metabolic acclimation to high light conditions.</title>
        <authorList>
            <person name="Cecchin M."/>
            <person name="Marcolungo L."/>
            <person name="Rossato M."/>
            <person name="Girolomoni L."/>
            <person name="Cosentino E."/>
            <person name="Cuine S."/>
            <person name="Li-Beisson Y."/>
            <person name="Delledonne M."/>
            <person name="Ballottari M."/>
        </authorList>
    </citation>
    <scope>NUCLEOTIDE SEQUENCE</scope>
    <source>
        <strain evidence="14">211/11P</strain>
    </source>
</reference>
<evidence type="ECO:0000256" key="2">
    <source>
        <dbReference type="ARBA" id="ARBA00007929"/>
    </source>
</evidence>
<accession>A0A9D4YXF4</accession>
<keyword evidence="3" id="KW-0813">Transport</keyword>
<keyword evidence="6" id="KW-0407">Ion channel</keyword>
<dbReference type="SUPFAM" id="SSF81324">
    <property type="entry name" value="Voltage-gated potassium channels"/>
    <property type="match status" value="1"/>
</dbReference>
<evidence type="ECO:0000313" key="15">
    <source>
        <dbReference type="Proteomes" id="UP001055712"/>
    </source>
</evidence>
<dbReference type="InterPro" id="IPR014710">
    <property type="entry name" value="RmlC-like_jellyroll"/>
</dbReference>
<dbReference type="PANTHER" id="PTHR45743">
    <property type="entry name" value="POTASSIUM CHANNEL AKT1"/>
    <property type="match status" value="1"/>
</dbReference>
<feature type="transmembrane region" description="Helical" evidence="12">
    <location>
        <begin position="261"/>
        <end position="280"/>
    </location>
</feature>
<dbReference type="InterPro" id="IPR000595">
    <property type="entry name" value="cNMP-bd_dom"/>
</dbReference>
<dbReference type="SUPFAM" id="SSF48403">
    <property type="entry name" value="Ankyrin repeat"/>
    <property type="match status" value="1"/>
</dbReference>
<keyword evidence="8" id="KW-0406">Ion transport</keyword>
<dbReference type="Pfam" id="PF00520">
    <property type="entry name" value="Ion_trans"/>
    <property type="match status" value="1"/>
</dbReference>
<dbReference type="PANTHER" id="PTHR45743:SF2">
    <property type="entry name" value="POTASSIUM CHANNEL AKT1"/>
    <property type="match status" value="1"/>
</dbReference>
<evidence type="ECO:0000256" key="12">
    <source>
        <dbReference type="SAM" id="Phobius"/>
    </source>
</evidence>
<evidence type="ECO:0000256" key="3">
    <source>
        <dbReference type="ARBA" id="ARBA00022448"/>
    </source>
</evidence>
<keyword evidence="6" id="KW-0851">Voltage-gated channel</keyword>
<evidence type="ECO:0000256" key="11">
    <source>
        <dbReference type="SAM" id="MobiDB-lite"/>
    </source>
</evidence>
<dbReference type="InterPro" id="IPR036770">
    <property type="entry name" value="Ankyrin_rpt-contain_sf"/>
</dbReference>
<evidence type="ECO:0000256" key="5">
    <source>
        <dbReference type="ARBA" id="ARBA00022826"/>
    </source>
</evidence>
<dbReference type="InterPro" id="IPR045319">
    <property type="entry name" value="KAT/AKT"/>
</dbReference>
<dbReference type="PROSITE" id="PS50042">
    <property type="entry name" value="CNMP_BINDING_3"/>
    <property type="match status" value="2"/>
</dbReference>
<dbReference type="EMBL" id="SIDB01000006">
    <property type="protein sequence ID" value="KAI3431388.1"/>
    <property type="molecule type" value="Genomic_DNA"/>
</dbReference>
<dbReference type="InterPro" id="IPR005821">
    <property type="entry name" value="Ion_trans_dom"/>
</dbReference>
<name>A0A9D4YXF4_CHLVU</name>
<evidence type="ECO:0000256" key="8">
    <source>
        <dbReference type="ARBA" id="ARBA00023065"/>
    </source>
</evidence>
<comment type="subcellular location">
    <subcellularLocation>
        <location evidence="1">Membrane</location>
        <topology evidence="1">Multi-pass membrane protein</topology>
    </subcellularLocation>
</comment>
<evidence type="ECO:0000256" key="10">
    <source>
        <dbReference type="PROSITE-ProRule" id="PRU00023"/>
    </source>
</evidence>
<evidence type="ECO:0000259" key="13">
    <source>
        <dbReference type="PROSITE" id="PS50042"/>
    </source>
</evidence>
<evidence type="ECO:0000256" key="1">
    <source>
        <dbReference type="ARBA" id="ARBA00004141"/>
    </source>
</evidence>
<feature type="repeat" description="ANK" evidence="10">
    <location>
        <begin position="825"/>
        <end position="858"/>
    </location>
</feature>
<dbReference type="PROSITE" id="PS50297">
    <property type="entry name" value="ANK_REP_REGION"/>
    <property type="match status" value="2"/>
</dbReference>
<dbReference type="Gene3D" id="2.60.120.10">
    <property type="entry name" value="Jelly Rolls"/>
    <property type="match status" value="1"/>
</dbReference>
<keyword evidence="10" id="KW-0040">ANK repeat</keyword>
<keyword evidence="9 12" id="KW-0472">Membrane</keyword>
<keyword evidence="5" id="KW-0630">Potassium</keyword>
<dbReference type="AlphaFoldDB" id="A0A9D4YXF4"/>
<feature type="domain" description="Cyclic nucleotide-binding" evidence="13">
    <location>
        <begin position="548"/>
        <end position="603"/>
    </location>
</feature>
<keyword evidence="4 12" id="KW-0812">Transmembrane</keyword>
<dbReference type="CDD" id="cd00038">
    <property type="entry name" value="CAP_ED"/>
    <property type="match status" value="1"/>
</dbReference>
<dbReference type="SMART" id="SM00248">
    <property type="entry name" value="ANK"/>
    <property type="match status" value="5"/>
</dbReference>
<dbReference type="SUPFAM" id="SSF51206">
    <property type="entry name" value="cAMP-binding domain-like"/>
    <property type="match status" value="1"/>
</dbReference>
<evidence type="ECO:0000256" key="6">
    <source>
        <dbReference type="ARBA" id="ARBA00022882"/>
    </source>
</evidence>
<feature type="region of interest" description="Disordered" evidence="11">
    <location>
        <begin position="518"/>
        <end position="539"/>
    </location>
</feature>
<dbReference type="Proteomes" id="UP001055712">
    <property type="component" value="Unassembled WGS sequence"/>
</dbReference>
<feature type="transmembrane region" description="Helical" evidence="12">
    <location>
        <begin position="292"/>
        <end position="317"/>
    </location>
</feature>
<dbReference type="InterPro" id="IPR002110">
    <property type="entry name" value="Ankyrin_rpt"/>
</dbReference>
<dbReference type="Gene3D" id="1.10.287.70">
    <property type="match status" value="1"/>
</dbReference>
<dbReference type="GO" id="GO:0005249">
    <property type="term" value="F:voltage-gated potassium channel activity"/>
    <property type="evidence" value="ECO:0007669"/>
    <property type="project" value="InterPro"/>
</dbReference>
<keyword evidence="5" id="KW-0631">Potassium channel</keyword>
<feature type="compositionally biased region" description="Low complexity" evidence="11">
    <location>
        <begin position="521"/>
        <end position="533"/>
    </location>
</feature>
<dbReference type="PROSITE" id="PS50088">
    <property type="entry name" value="ANK_REPEAT"/>
    <property type="match status" value="2"/>
</dbReference>
<evidence type="ECO:0000256" key="4">
    <source>
        <dbReference type="ARBA" id="ARBA00022692"/>
    </source>
</evidence>
<gene>
    <name evidence="14" type="ORF">D9Q98_004442</name>
</gene>
<proteinExistence type="inferred from homology"/>
<dbReference type="OrthoDB" id="2012993at2759"/>
<keyword evidence="5" id="KW-0633">Potassium transport</keyword>
<evidence type="ECO:0000313" key="14">
    <source>
        <dbReference type="EMBL" id="KAI3431388.1"/>
    </source>
</evidence>
<evidence type="ECO:0000256" key="7">
    <source>
        <dbReference type="ARBA" id="ARBA00022989"/>
    </source>
</evidence>
<dbReference type="Gene3D" id="1.25.40.20">
    <property type="entry name" value="Ankyrin repeat-containing domain"/>
    <property type="match status" value="2"/>
</dbReference>
<reference evidence="14" key="2">
    <citation type="submission" date="2020-11" db="EMBL/GenBank/DDBJ databases">
        <authorList>
            <person name="Cecchin M."/>
            <person name="Marcolungo L."/>
            <person name="Rossato M."/>
            <person name="Girolomoni L."/>
            <person name="Cosentino E."/>
            <person name="Cuine S."/>
            <person name="Li-Beisson Y."/>
            <person name="Delledonne M."/>
            <person name="Ballottari M."/>
        </authorList>
    </citation>
    <scope>NUCLEOTIDE SEQUENCE</scope>
    <source>
        <strain evidence="14">211/11P</strain>
        <tissue evidence="14">Whole cell</tissue>
    </source>
</reference>
<keyword evidence="15" id="KW-1185">Reference proteome</keyword>
<feature type="transmembrane region" description="Helical" evidence="12">
    <location>
        <begin position="99"/>
        <end position="122"/>
    </location>
</feature>
<protein>
    <recommendedName>
        <fullName evidence="13">Cyclic nucleotide-binding domain-containing protein</fullName>
    </recommendedName>
</protein>
<feature type="domain" description="Cyclic nucleotide-binding" evidence="13">
    <location>
        <begin position="414"/>
        <end position="462"/>
    </location>
</feature>
<comment type="similarity">
    <text evidence="2">Belongs to the potassium channel family. Plant (TC 1.A.1.4) subfamily.</text>
</comment>
<organism evidence="14 15">
    <name type="scientific">Chlorella vulgaris</name>
    <name type="common">Green alga</name>
    <dbReference type="NCBI Taxonomy" id="3077"/>
    <lineage>
        <taxon>Eukaryota</taxon>
        <taxon>Viridiplantae</taxon>
        <taxon>Chlorophyta</taxon>
        <taxon>core chlorophytes</taxon>
        <taxon>Trebouxiophyceae</taxon>
        <taxon>Chlorellales</taxon>
        <taxon>Chlorellaceae</taxon>
        <taxon>Chlorella clade</taxon>
        <taxon>Chlorella</taxon>
    </lineage>
</organism>
<dbReference type="GO" id="GO:0034702">
    <property type="term" value="C:monoatomic ion channel complex"/>
    <property type="evidence" value="ECO:0007669"/>
    <property type="project" value="UniProtKB-KW"/>
</dbReference>
<keyword evidence="7 12" id="KW-1133">Transmembrane helix</keyword>
<dbReference type="Pfam" id="PF12796">
    <property type="entry name" value="Ank_2"/>
    <property type="match status" value="2"/>
</dbReference>
<feature type="transmembrane region" description="Helical" evidence="12">
    <location>
        <begin position="211"/>
        <end position="233"/>
    </location>
</feature>
<feature type="repeat" description="ANK" evidence="10">
    <location>
        <begin position="724"/>
        <end position="756"/>
    </location>
</feature>
<feature type="transmembrane region" description="Helical" evidence="12">
    <location>
        <begin position="61"/>
        <end position="79"/>
    </location>
</feature>
<evidence type="ECO:0000256" key="9">
    <source>
        <dbReference type="ARBA" id="ARBA00023136"/>
    </source>
</evidence>
<dbReference type="InterPro" id="IPR018490">
    <property type="entry name" value="cNMP-bd_dom_sf"/>
</dbReference>